<proteinExistence type="predicted"/>
<sequence>MGEERALYLNSIIDRLVNLSMLERTTALTHLYNLRTAAVEDLSDAGDDWQHWDSVLGSSTPPDNVKALIRDLTHLPDDELAIVGAQVSERSHMAQEQILHIADYKERAKLQAQLAASAKQARKSYVAARRGLDMKHKAKLAEKMKDVRDAIEHGIDTGQDITALEVVFDRIEQAFWDQCPRSAARLHISPSPRSSASVIVCKLRPDALQKHSWSDTSTQSRVGTQTGDGDGEIIAEDKRKIGELRQMLTTRLKVQGFGRRDEQETA</sequence>
<dbReference type="OrthoDB" id="3732426at2759"/>
<dbReference type="EMBL" id="ML979004">
    <property type="protein sequence ID" value="KAF1923522.1"/>
    <property type="molecule type" value="Genomic_DNA"/>
</dbReference>
<feature type="region of interest" description="Disordered" evidence="1">
    <location>
        <begin position="211"/>
        <end position="231"/>
    </location>
</feature>
<name>A0A6A5R717_9PLEO</name>
<feature type="compositionally biased region" description="Polar residues" evidence="1">
    <location>
        <begin position="214"/>
        <end position="227"/>
    </location>
</feature>
<evidence type="ECO:0000313" key="3">
    <source>
        <dbReference type="Proteomes" id="UP000800082"/>
    </source>
</evidence>
<dbReference type="GeneID" id="54356031"/>
<accession>A0A6A5R717</accession>
<gene>
    <name evidence="2" type="ORF">M421DRAFT_96070</name>
</gene>
<organism evidence="2 3">
    <name type="scientific">Didymella exigua CBS 183.55</name>
    <dbReference type="NCBI Taxonomy" id="1150837"/>
    <lineage>
        <taxon>Eukaryota</taxon>
        <taxon>Fungi</taxon>
        <taxon>Dikarya</taxon>
        <taxon>Ascomycota</taxon>
        <taxon>Pezizomycotina</taxon>
        <taxon>Dothideomycetes</taxon>
        <taxon>Pleosporomycetidae</taxon>
        <taxon>Pleosporales</taxon>
        <taxon>Pleosporineae</taxon>
        <taxon>Didymellaceae</taxon>
        <taxon>Didymella</taxon>
    </lineage>
</organism>
<protein>
    <submittedName>
        <fullName evidence="2">Uncharacterized protein</fullName>
    </submittedName>
</protein>
<dbReference type="RefSeq" id="XP_033443775.1">
    <property type="nucleotide sequence ID" value="XM_033598364.1"/>
</dbReference>
<dbReference type="AlphaFoldDB" id="A0A6A5R717"/>
<evidence type="ECO:0000256" key="1">
    <source>
        <dbReference type="SAM" id="MobiDB-lite"/>
    </source>
</evidence>
<reference evidence="2" key="1">
    <citation type="journal article" date="2020" name="Stud. Mycol.">
        <title>101 Dothideomycetes genomes: a test case for predicting lifestyles and emergence of pathogens.</title>
        <authorList>
            <person name="Haridas S."/>
            <person name="Albert R."/>
            <person name="Binder M."/>
            <person name="Bloem J."/>
            <person name="Labutti K."/>
            <person name="Salamov A."/>
            <person name="Andreopoulos B."/>
            <person name="Baker S."/>
            <person name="Barry K."/>
            <person name="Bills G."/>
            <person name="Bluhm B."/>
            <person name="Cannon C."/>
            <person name="Castanera R."/>
            <person name="Culley D."/>
            <person name="Daum C."/>
            <person name="Ezra D."/>
            <person name="Gonzalez J."/>
            <person name="Henrissat B."/>
            <person name="Kuo A."/>
            <person name="Liang C."/>
            <person name="Lipzen A."/>
            <person name="Lutzoni F."/>
            <person name="Magnuson J."/>
            <person name="Mondo S."/>
            <person name="Nolan M."/>
            <person name="Ohm R."/>
            <person name="Pangilinan J."/>
            <person name="Park H.-J."/>
            <person name="Ramirez L."/>
            <person name="Alfaro M."/>
            <person name="Sun H."/>
            <person name="Tritt A."/>
            <person name="Yoshinaga Y."/>
            <person name="Zwiers L.-H."/>
            <person name="Turgeon B."/>
            <person name="Goodwin S."/>
            <person name="Spatafora J."/>
            <person name="Crous P."/>
            <person name="Grigoriev I."/>
        </authorList>
    </citation>
    <scope>NUCLEOTIDE SEQUENCE</scope>
    <source>
        <strain evidence="2">CBS 183.55</strain>
    </source>
</reference>
<keyword evidence="3" id="KW-1185">Reference proteome</keyword>
<evidence type="ECO:0000313" key="2">
    <source>
        <dbReference type="EMBL" id="KAF1923522.1"/>
    </source>
</evidence>
<dbReference type="Proteomes" id="UP000800082">
    <property type="component" value="Unassembled WGS sequence"/>
</dbReference>